<feature type="transmembrane region" description="Helical" evidence="1">
    <location>
        <begin position="203"/>
        <end position="224"/>
    </location>
</feature>
<sequence length="355" mass="42047">MIYVVLGILCTLIMSVPYLISGTENFGDESVISKYFITIEYVFIFILMVLLAGLRYNVGTDYVLYSGYQIPMVLEGQDANVEPLYQLLIRFGNMLGSYQWIFFFTHFIILFFILKFIKEQSLNSVLSIYILIFGTFYNFSLNVMRQSLATAIFLYSIKYIYEKRYFRYFFLILVAYFFHHSSILFVPFYFLRYFRVKWWKITPFIALITLFLMPIRRFLVNVFFSLDFYTNYFNSKFDNGHVDTAIIFINIFVLLIMLLVEYFEKVDVKLKIQGNIQIIAVFFSAVSMIIPNSYRINYLFIPIQIVLVPNLIKTIKIRWIKMILIGLVGIAYAILFYSMVLKYNYGETLPYSSVL</sequence>
<dbReference type="InterPro" id="IPR049458">
    <property type="entry name" value="EpsG-like"/>
</dbReference>
<organism evidence="2 3">
    <name type="scientific">Latilactobacillus graminis DSM 20719</name>
    <dbReference type="NCBI Taxonomy" id="1423752"/>
    <lineage>
        <taxon>Bacteria</taxon>
        <taxon>Bacillati</taxon>
        <taxon>Bacillota</taxon>
        <taxon>Bacilli</taxon>
        <taxon>Lactobacillales</taxon>
        <taxon>Lactobacillaceae</taxon>
        <taxon>Latilactobacillus</taxon>
    </lineage>
</organism>
<evidence type="ECO:0000256" key="1">
    <source>
        <dbReference type="SAM" id="Phobius"/>
    </source>
</evidence>
<feature type="transmembrane region" description="Helical" evidence="1">
    <location>
        <begin position="244"/>
        <end position="260"/>
    </location>
</feature>
<feature type="transmembrane region" description="Helical" evidence="1">
    <location>
        <begin position="272"/>
        <end position="290"/>
    </location>
</feature>
<dbReference type="AlphaFoldDB" id="A0AA89KWD1"/>
<accession>A0AA89KWD1</accession>
<feature type="transmembrane region" description="Helical" evidence="1">
    <location>
        <begin position="97"/>
        <end position="114"/>
    </location>
</feature>
<reference evidence="2 3" key="1">
    <citation type="journal article" date="2015" name="Genome Announc.">
        <title>Expanding the biotechnology potential of lactobacilli through comparative genomics of 213 strains and associated genera.</title>
        <authorList>
            <person name="Sun Z."/>
            <person name="Harris H.M."/>
            <person name="McCann A."/>
            <person name="Guo C."/>
            <person name="Argimon S."/>
            <person name="Zhang W."/>
            <person name="Yang X."/>
            <person name="Jeffery I.B."/>
            <person name="Cooney J.C."/>
            <person name="Kagawa T.F."/>
            <person name="Liu W."/>
            <person name="Song Y."/>
            <person name="Salvetti E."/>
            <person name="Wrobel A."/>
            <person name="Rasinkangas P."/>
            <person name="Parkhill J."/>
            <person name="Rea M.C."/>
            <person name="O'Sullivan O."/>
            <person name="Ritari J."/>
            <person name="Douillard F.P."/>
            <person name="Paul Ross R."/>
            <person name="Yang R."/>
            <person name="Briner A.E."/>
            <person name="Felis G.E."/>
            <person name="de Vos W.M."/>
            <person name="Barrangou R."/>
            <person name="Klaenhammer T.R."/>
            <person name="Caufield P.W."/>
            <person name="Cui Y."/>
            <person name="Zhang H."/>
            <person name="O'Toole P.W."/>
        </authorList>
    </citation>
    <scope>NUCLEOTIDE SEQUENCE [LARGE SCALE GENOMIC DNA]</scope>
    <source>
        <strain evidence="2 3">DSM 20719</strain>
    </source>
</reference>
<name>A0AA89KWD1_9LACO</name>
<evidence type="ECO:0000313" key="3">
    <source>
        <dbReference type="Proteomes" id="UP000050823"/>
    </source>
</evidence>
<gene>
    <name evidence="2" type="ORF">FC90_GL001563</name>
</gene>
<feature type="transmembrane region" description="Helical" evidence="1">
    <location>
        <begin position="6"/>
        <end position="23"/>
    </location>
</feature>
<feature type="transmembrane region" description="Helical" evidence="1">
    <location>
        <begin position="35"/>
        <end position="56"/>
    </location>
</feature>
<dbReference type="Proteomes" id="UP000050823">
    <property type="component" value="Unassembled WGS sequence"/>
</dbReference>
<dbReference type="RefSeq" id="WP_057908621.1">
    <property type="nucleotide sequence ID" value="NZ_AYZB01000058.1"/>
</dbReference>
<dbReference type="EMBL" id="AYZB01000058">
    <property type="protein sequence ID" value="KRM21028.1"/>
    <property type="molecule type" value="Genomic_DNA"/>
</dbReference>
<comment type="caution">
    <text evidence="2">The sequence shown here is derived from an EMBL/GenBank/DDBJ whole genome shotgun (WGS) entry which is preliminary data.</text>
</comment>
<dbReference type="Pfam" id="PF14897">
    <property type="entry name" value="EpsG"/>
    <property type="match status" value="1"/>
</dbReference>
<keyword evidence="1" id="KW-1133">Transmembrane helix</keyword>
<feature type="transmembrane region" description="Helical" evidence="1">
    <location>
        <begin position="126"/>
        <end position="145"/>
    </location>
</feature>
<proteinExistence type="predicted"/>
<feature type="transmembrane region" description="Helical" evidence="1">
    <location>
        <begin position="319"/>
        <end position="340"/>
    </location>
</feature>
<protein>
    <submittedName>
        <fullName evidence="2">ABC superfamily ATP binding cassette transporter permease subunit</fullName>
    </submittedName>
</protein>
<keyword evidence="1" id="KW-0812">Transmembrane</keyword>
<keyword evidence="1" id="KW-0472">Membrane</keyword>
<evidence type="ECO:0000313" key="2">
    <source>
        <dbReference type="EMBL" id="KRM21028.1"/>
    </source>
</evidence>
<feature type="transmembrane region" description="Helical" evidence="1">
    <location>
        <begin position="165"/>
        <end position="191"/>
    </location>
</feature>